<sequence>MHSSKSSVLISLFFLGVALCFFIVVILLILLLRFIKTETLFKIMHYKDITQVINHLSSNLHAISQFDFQTLKKATKDFNQKNKLGSGGFGPVYQGVLVDGRVIAVKQLSVGKSKQGESEFLAEVKMITNIQHKNLVRLIGCCSEGSQRLLVYEYMENKSLDTLIYGGNETVTLSWNTRFQIILGVARGLQYLHEDSHSRIIHRDIKASNILLDGKFQPKIGDFGLAKFFPEDQAYLSTKVAGTLGYTAPEYAIRGELSEKADIYSYGVLVLEIISCRKNTDHELSSEQQYLPEYAWRLHKKSKLIDLVDEKLKTEENFTETEVLNVCYIALLCLQSEPNLRPAMSEVVGMLVSKNKPTNIPETPAFLNHRSPPTNNNAVVSEDLSSSPSLSISVLQDVSANTHSQPEIHET</sequence>
<organism evidence="1 2">
    <name type="scientific">Dioscorea alata</name>
    <name type="common">Purple yam</name>
    <dbReference type="NCBI Taxonomy" id="55571"/>
    <lineage>
        <taxon>Eukaryota</taxon>
        <taxon>Viridiplantae</taxon>
        <taxon>Streptophyta</taxon>
        <taxon>Embryophyta</taxon>
        <taxon>Tracheophyta</taxon>
        <taxon>Spermatophyta</taxon>
        <taxon>Magnoliopsida</taxon>
        <taxon>Liliopsida</taxon>
        <taxon>Dioscoreales</taxon>
        <taxon>Dioscoreaceae</taxon>
        <taxon>Dioscorea</taxon>
    </lineage>
</organism>
<evidence type="ECO:0000313" key="2">
    <source>
        <dbReference type="Proteomes" id="UP000827976"/>
    </source>
</evidence>
<evidence type="ECO:0000313" key="1">
    <source>
        <dbReference type="EMBL" id="KAH7688091.1"/>
    </source>
</evidence>
<protein>
    <submittedName>
        <fullName evidence="1">Non-specific serine/threonine protein kinase protein</fullName>
        <ecNumber evidence="1">2.7.11.1</ecNumber>
    </submittedName>
</protein>
<dbReference type="EMBL" id="CM037013">
    <property type="protein sequence ID" value="KAH7688091.1"/>
    <property type="molecule type" value="Genomic_DNA"/>
</dbReference>
<name>A0ACB7WIY2_DIOAL</name>
<gene>
    <name evidence="1" type="ORF">IHE45_03G009600</name>
</gene>
<keyword evidence="2" id="KW-1185">Reference proteome</keyword>
<reference evidence="2" key="1">
    <citation type="journal article" date="2022" name="Nat. Commun.">
        <title>Chromosome evolution and the genetic basis of agronomically important traits in greater yam.</title>
        <authorList>
            <person name="Bredeson J.V."/>
            <person name="Lyons J.B."/>
            <person name="Oniyinde I.O."/>
            <person name="Okereke N.R."/>
            <person name="Kolade O."/>
            <person name="Nnabue I."/>
            <person name="Nwadili C.O."/>
            <person name="Hribova E."/>
            <person name="Parker M."/>
            <person name="Nwogha J."/>
            <person name="Shu S."/>
            <person name="Carlson J."/>
            <person name="Kariba R."/>
            <person name="Muthemba S."/>
            <person name="Knop K."/>
            <person name="Barton G.J."/>
            <person name="Sherwood A.V."/>
            <person name="Lopez-Montes A."/>
            <person name="Asiedu R."/>
            <person name="Jamnadass R."/>
            <person name="Muchugi A."/>
            <person name="Goodstein D."/>
            <person name="Egesi C.N."/>
            <person name="Featherston J."/>
            <person name="Asfaw A."/>
            <person name="Simpson G.G."/>
            <person name="Dolezel J."/>
            <person name="Hendre P.S."/>
            <person name="Van Deynze A."/>
            <person name="Kumar P.L."/>
            <person name="Obidiegwu J.E."/>
            <person name="Bhattacharjee R."/>
            <person name="Rokhsar D.S."/>
        </authorList>
    </citation>
    <scope>NUCLEOTIDE SEQUENCE [LARGE SCALE GENOMIC DNA]</scope>
    <source>
        <strain evidence="2">cv. TDa95/00328</strain>
    </source>
</reference>
<dbReference type="EC" id="2.7.11.1" evidence="1"/>
<keyword evidence="1" id="KW-0808">Transferase</keyword>
<dbReference type="Proteomes" id="UP000827976">
    <property type="component" value="Chromosome 3"/>
</dbReference>
<proteinExistence type="predicted"/>
<accession>A0ACB7WIY2</accession>
<keyword evidence="1" id="KW-0418">Kinase</keyword>
<comment type="caution">
    <text evidence="1">The sequence shown here is derived from an EMBL/GenBank/DDBJ whole genome shotgun (WGS) entry which is preliminary data.</text>
</comment>
<keyword evidence="1" id="KW-0723">Serine/threonine-protein kinase</keyword>